<dbReference type="PANTHER" id="PTHR43223">
    <property type="entry name" value="ALKYL/ARYL-SULFATASE"/>
    <property type="match status" value="1"/>
</dbReference>
<dbReference type="SUPFAM" id="SSF55718">
    <property type="entry name" value="SCP-like"/>
    <property type="match status" value="1"/>
</dbReference>
<dbReference type="InterPro" id="IPR052195">
    <property type="entry name" value="Bact_Alkyl/Aryl-Sulfatase"/>
</dbReference>
<name>A0A939F545_9ACTN</name>
<dbReference type="SUPFAM" id="SSF56281">
    <property type="entry name" value="Metallo-hydrolase/oxidoreductase"/>
    <property type="match status" value="1"/>
</dbReference>
<keyword evidence="4" id="KW-1185">Reference proteome</keyword>
<reference evidence="3" key="1">
    <citation type="submission" date="2021-03" db="EMBL/GenBank/DDBJ databases">
        <title>Streptomyces poriferae sp. nov., a novel marine sponge-derived Actinobacteria species with anti-MRSA activity.</title>
        <authorList>
            <person name="Sandoval-Powers M."/>
            <person name="Kralova S."/>
            <person name="Nguyen G.-S."/>
            <person name="Fawwal D."/>
            <person name="Degnes K."/>
            <person name="Klinkenberg G."/>
            <person name="Sletta H."/>
            <person name="Wentzel A."/>
            <person name="Liles M.R."/>
        </authorList>
    </citation>
    <scope>NUCLEOTIDE SEQUENCE</scope>
    <source>
        <strain evidence="3">DSM 41794</strain>
    </source>
</reference>
<dbReference type="InterPro" id="IPR029229">
    <property type="entry name" value="Alkyl_sulf_C"/>
</dbReference>
<feature type="domain" description="Alkyl sulfatase C-terminal" evidence="2">
    <location>
        <begin position="156"/>
        <end position="239"/>
    </location>
</feature>
<dbReference type="PANTHER" id="PTHR43223:SF2">
    <property type="entry name" value="METALLO-BETA-LACTAMASE DOMAIN-CONTAINING PROTEIN"/>
    <property type="match status" value="1"/>
</dbReference>
<sequence>MAYLPRQEFADSDRGFITPFPDKLYSADGRVIFDASRDDSIADDAPAPDSVNPSLWRQSQLIRKGGLEFEFLYAPDTEAPEEMHIWPPQLGALTCAENANHSLHNIQTPRGARTRDARNFARCLDETLERWGDDRDGDPVSLHPQPPVEAARPDSTETDETWTMGVRRGVPNARRGASPDTQLTVTGPKATLVGVRLKPAAAGQLAKAGKIKLEGDGGALRTLAGLLDEFDPDFPIVTP</sequence>
<dbReference type="InterPro" id="IPR036527">
    <property type="entry name" value="SCP2_sterol-bd_dom_sf"/>
</dbReference>
<feature type="region of interest" description="Disordered" evidence="1">
    <location>
        <begin position="131"/>
        <end position="159"/>
    </location>
</feature>
<comment type="caution">
    <text evidence="3">The sequence shown here is derived from an EMBL/GenBank/DDBJ whole genome shotgun (WGS) entry which is preliminary data.</text>
</comment>
<evidence type="ECO:0000256" key="1">
    <source>
        <dbReference type="SAM" id="MobiDB-lite"/>
    </source>
</evidence>
<dbReference type="Gene3D" id="3.60.15.30">
    <property type="entry name" value="Metallo-beta-lactamase domain"/>
    <property type="match status" value="2"/>
</dbReference>
<dbReference type="AlphaFoldDB" id="A0A939F545"/>
<dbReference type="InterPro" id="IPR036866">
    <property type="entry name" value="RibonucZ/Hydroxyglut_hydro"/>
</dbReference>
<dbReference type="RefSeq" id="WP_206960577.1">
    <property type="nucleotide sequence ID" value="NZ_BAAAJJ010000012.1"/>
</dbReference>
<dbReference type="EMBL" id="JAFLRJ010000036">
    <property type="protein sequence ID" value="MBO0511197.1"/>
    <property type="molecule type" value="Genomic_DNA"/>
</dbReference>
<dbReference type="Proteomes" id="UP000664167">
    <property type="component" value="Unassembled WGS sequence"/>
</dbReference>
<dbReference type="Gene3D" id="3.30.1050.10">
    <property type="entry name" value="SCP2 sterol-binding domain"/>
    <property type="match status" value="1"/>
</dbReference>
<organism evidence="3 4">
    <name type="scientific">Streptomyces beijiangensis</name>
    <dbReference type="NCBI Taxonomy" id="163361"/>
    <lineage>
        <taxon>Bacteria</taxon>
        <taxon>Bacillati</taxon>
        <taxon>Actinomycetota</taxon>
        <taxon>Actinomycetes</taxon>
        <taxon>Kitasatosporales</taxon>
        <taxon>Streptomycetaceae</taxon>
        <taxon>Streptomyces</taxon>
    </lineage>
</organism>
<evidence type="ECO:0000313" key="4">
    <source>
        <dbReference type="Proteomes" id="UP000664167"/>
    </source>
</evidence>
<evidence type="ECO:0000313" key="3">
    <source>
        <dbReference type="EMBL" id="MBO0511197.1"/>
    </source>
</evidence>
<gene>
    <name evidence="3" type="ORF">J0695_05150</name>
</gene>
<proteinExistence type="predicted"/>
<dbReference type="Pfam" id="PF14864">
    <property type="entry name" value="Alkyl_sulf_C"/>
    <property type="match status" value="1"/>
</dbReference>
<protein>
    <recommendedName>
        <fullName evidence="2">Alkyl sulfatase C-terminal domain-containing protein</fullName>
    </recommendedName>
</protein>
<evidence type="ECO:0000259" key="2">
    <source>
        <dbReference type="Pfam" id="PF14864"/>
    </source>
</evidence>
<accession>A0A939F545</accession>